<comment type="caution">
    <text evidence="1">The sequence shown here is derived from an EMBL/GenBank/DDBJ whole genome shotgun (WGS) entry which is preliminary data.</text>
</comment>
<organism evidence="1 2">
    <name type="scientific">Chitinimonas prasina</name>
    <dbReference type="NCBI Taxonomy" id="1434937"/>
    <lineage>
        <taxon>Bacteria</taxon>
        <taxon>Pseudomonadati</taxon>
        <taxon>Pseudomonadota</taxon>
        <taxon>Betaproteobacteria</taxon>
        <taxon>Neisseriales</taxon>
        <taxon>Chitinibacteraceae</taxon>
        <taxon>Chitinimonas</taxon>
    </lineage>
</organism>
<name>A0ABQ5YF14_9NEIS</name>
<keyword evidence="2" id="KW-1185">Reference proteome</keyword>
<dbReference type="Proteomes" id="UP001156706">
    <property type="component" value="Unassembled WGS sequence"/>
</dbReference>
<proteinExistence type="predicted"/>
<evidence type="ECO:0000313" key="2">
    <source>
        <dbReference type="Proteomes" id="UP001156706"/>
    </source>
</evidence>
<gene>
    <name evidence="1" type="ORF">GCM10007907_23700</name>
</gene>
<reference evidence="2" key="1">
    <citation type="journal article" date="2019" name="Int. J. Syst. Evol. Microbiol.">
        <title>The Global Catalogue of Microorganisms (GCM) 10K type strain sequencing project: providing services to taxonomists for standard genome sequencing and annotation.</title>
        <authorList>
            <consortium name="The Broad Institute Genomics Platform"/>
            <consortium name="The Broad Institute Genome Sequencing Center for Infectious Disease"/>
            <person name="Wu L."/>
            <person name="Ma J."/>
        </authorList>
    </citation>
    <scope>NUCLEOTIDE SEQUENCE [LARGE SCALE GENOMIC DNA]</scope>
    <source>
        <strain evidence="2">NBRC 110044</strain>
    </source>
</reference>
<sequence>MTALHVVVDAAVHPRGTLVRAAMHHLNPAVAAMPPTASHRAGRAALPRRDVTKRRRAKVVVAHRASRGVAAPAVIPRPHAGHVVPRRPGVMKKQAVTAAVAYRLSRGVAVRVAMPRHRADRAVLRRQVATKKCRAMVAVRRLQIASPHVVRVVRLRRDAVPISVIRKGVPPQVAACLATRLQQQAVTTCAAMALAA</sequence>
<accession>A0ABQ5YF14</accession>
<dbReference type="EMBL" id="BSOG01000002">
    <property type="protein sequence ID" value="GLR13580.1"/>
    <property type="molecule type" value="Genomic_DNA"/>
</dbReference>
<evidence type="ECO:0000313" key="1">
    <source>
        <dbReference type="EMBL" id="GLR13580.1"/>
    </source>
</evidence>
<protein>
    <submittedName>
        <fullName evidence="1">Uncharacterized protein</fullName>
    </submittedName>
</protein>